<evidence type="ECO:0000313" key="3">
    <source>
        <dbReference type="EMBL" id="MDQ0144718.1"/>
    </source>
</evidence>
<gene>
    <name evidence="3" type="ORF">J2T23_000592</name>
</gene>
<dbReference type="RefSeq" id="WP_307356973.1">
    <property type="nucleotide sequence ID" value="NZ_JAUSTB010000001.1"/>
</dbReference>
<keyword evidence="2" id="KW-0812">Transmembrane</keyword>
<comment type="caution">
    <text evidence="3">The sequence shown here is derived from an EMBL/GenBank/DDBJ whole genome shotgun (WGS) entry which is preliminary data.</text>
</comment>
<sequence length="135" mass="14604">MPDTEASKSAPADTSGADLAKRLNSTVKKKQVDNDSEGGNADDLGDLNGVVPGASAIRGIRHITPFLFFLQAYAEVMYPDIKNPARRIMKLRERHRFTIRVCGSLDLLLQLALVLVVISGPALIIYNGVKTTLGL</sequence>
<evidence type="ECO:0000256" key="1">
    <source>
        <dbReference type="SAM" id="MobiDB-lite"/>
    </source>
</evidence>
<organism evidence="3 4">
    <name type="scientific">Pseudarthrobacter niigatensis</name>
    <dbReference type="NCBI Taxonomy" id="369935"/>
    <lineage>
        <taxon>Bacteria</taxon>
        <taxon>Bacillati</taxon>
        <taxon>Actinomycetota</taxon>
        <taxon>Actinomycetes</taxon>
        <taxon>Micrococcales</taxon>
        <taxon>Micrococcaceae</taxon>
        <taxon>Pseudarthrobacter</taxon>
    </lineage>
</organism>
<keyword evidence="2" id="KW-0472">Membrane</keyword>
<keyword evidence="4" id="KW-1185">Reference proteome</keyword>
<proteinExistence type="predicted"/>
<reference evidence="3 4" key="1">
    <citation type="submission" date="2023-07" db="EMBL/GenBank/DDBJ databases">
        <title>Sorghum-associated microbial communities from plants grown in Nebraska, USA.</title>
        <authorList>
            <person name="Schachtman D."/>
        </authorList>
    </citation>
    <scope>NUCLEOTIDE SEQUENCE [LARGE SCALE GENOMIC DNA]</scope>
    <source>
        <strain evidence="3 4">DS1001</strain>
    </source>
</reference>
<name>A0AAJ1WFQ9_9MICC</name>
<feature type="compositionally biased region" description="Low complexity" evidence="1">
    <location>
        <begin position="38"/>
        <end position="48"/>
    </location>
</feature>
<dbReference type="Proteomes" id="UP001239267">
    <property type="component" value="Unassembled WGS sequence"/>
</dbReference>
<dbReference type="EMBL" id="JAUSTB010000001">
    <property type="protein sequence ID" value="MDQ0144718.1"/>
    <property type="molecule type" value="Genomic_DNA"/>
</dbReference>
<feature type="region of interest" description="Disordered" evidence="1">
    <location>
        <begin position="1"/>
        <end position="48"/>
    </location>
</feature>
<protein>
    <submittedName>
        <fullName evidence="3">Uncharacterized protein</fullName>
    </submittedName>
</protein>
<accession>A0AAJ1WFQ9</accession>
<dbReference type="AlphaFoldDB" id="A0AAJ1WFQ9"/>
<keyword evidence="2" id="KW-1133">Transmembrane helix</keyword>
<evidence type="ECO:0000313" key="4">
    <source>
        <dbReference type="Proteomes" id="UP001239267"/>
    </source>
</evidence>
<feature type="transmembrane region" description="Helical" evidence="2">
    <location>
        <begin position="97"/>
        <end position="126"/>
    </location>
</feature>
<evidence type="ECO:0000256" key="2">
    <source>
        <dbReference type="SAM" id="Phobius"/>
    </source>
</evidence>